<evidence type="ECO:0008006" key="3">
    <source>
        <dbReference type="Google" id="ProtNLM"/>
    </source>
</evidence>
<sequence length="248" mass="28686">MSHNQSQMEDVKELYEALLVLKEEIKHGGCLVVMVNSKLAQLGNYEEVEKSIFFIWRLWFRRIPIGEVLIRRNIVKRVDCSCCNNSAPELSFFYFSIVLVLKLFGKLLEMLQGYHSQLISFNKLWKNGRKLMEILKRRNVMKHSGNMSTTSMILEIHRNIYIFTKSRYPWICSTDKNYGGEMETSPHGRVGGIAFCIGDMQGDMKYAEVRAIKEGLQYCSQGNCIPLIIETHSLVALNVIHGVWEVPW</sequence>
<proteinExistence type="predicted"/>
<dbReference type="EMBL" id="JACXVP010000004">
    <property type="protein sequence ID" value="KAG5610445.1"/>
    <property type="molecule type" value="Genomic_DNA"/>
</dbReference>
<dbReference type="Proteomes" id="UP000824120">
    <property type="component" value="Chromosome 4"/>
</dbReference>
<gene>
    <name evidence="1" type="ORF">H5410_021726</name>
</gene>
<protein>
    <recommendedName>
        <fullName evidence="3">RNase H type-1 domain-containing protein</fullName>
    </recommendedName>
</protein>
<reference evidence="1 2" key="1">
    <citation type="submission" date="2020-09" db="EMBL/GenBank/DDBJ databases">
        <title>De no assembly of potato wild relative species, Solanum commersonii.</title>
        <authorList>
            <person name="Cho K."/>
        </authorList>
    </citation>
    <scope>NUCLEOTIDE SEQUENCE [LARGE SCALE GENOMIC DNA]</scope>
    <source>
        <strain evidence="1">LZ3.2</strain>
        <tissue evidence="1">Leaf</tissue>
    </source>
</reference>
<dbReference type="AlphaFoldDB" id="A0A9J5ZDC8"/>
<comment type="caution">
    <text evidence="1">The sequence shown here is derived from an EMBL/GenBank/DDBJ whole genome shotgun (WGS) entry which is preliminary data.</text>
</comment>
<evidence type="ECO:0000313" key="1">
    <source>
        <dbReference type="EMBL" id="KAG5610445.1"/>
    </source>
</evidence>
<organism evidence="1 2">
    <name type="scientific">Solanum commersonii</name>
    <name type="common">Commerson's wild potato</name>
    <name type="synonym">Commerson's nightshade</name>
    <dbReference type="NCBI Taxonomy" id="4109"/>
    <lineage>
        <taxon>Eukaryota</taxon>
        <taxon>Viridiplantae</taxon>
        <taxon>Streptophyta</taxon>
        <taxon>Embryophyta</taxon>
        <taxon>Tracheophyta</taxon>
        <taxon>Spermatophyta</taxon>
        <taxon>Magnoliopsida</taxon>
        <taxon>eudicotyledons</taxon>
        <taxon>Gunneridae</taxon>
        <taxon>Pentapetalae</taxon>
        <taxon>asterids</taxon>
        <taxon>lamiids</taxon>
        <taxon>Solanales</taxon>
        <taxon>Solanaceae</taxon>
        <taxon>Solanoideae</taxon>
        <taxon>Solaneae</taxon>
        <taxon>Solanum</taxon>
    </lineage>
</organism>
<accession>A0A9J5ZDC8</accession>
<name>A0A9J5ZDC8_SOLCO</name>
<keyword evidence="2" id="KW-1185">Reference proteome</keyword>
<evidence type="ECO:0000313" key="2">
    <source>
        <dbReference type="Proteomes" id="UP000824120"/>
    </source>
</evidence>